<dbReference type="EMBL" id="JAJAGQ010000021">
    <property type="protein sequence ID" value="KAJ8531442.1"/>
    <property type="molecule type" value="Genomic_DNA"/>
</dbReference>
<dbReference type="Proteomes" id="UP001152561">
    <property type="component" value="Unassembled WGS sequence"/>
</dbReference>
<evidence type="ECO:0000313" key="2">
    <source>
        <dbReference type="EMBL" id="KAJ8531442.1"/>
    </source>
</evidence>
<sequence>MACVVPVVMKIIGRSNVLGGIYASDEIVIHFTPAAGREIGTGTFIDRVIFSSSPSRHSEPKCHRCGERPRNDGVISSCLECFLSGGKLYRFQYGASPGLFLVQIRGTCTFAPSDPHEDVLLRAEILLNNGFGNYNLFKNNCEDFAIYCKTGYLFFRTGGVGRSGQAASFAAAASALASAPVRLMSTTGLAVVGWGIYCANRFLLDIGIRKDVMKIPAERLVSLLEESRRHMVSSSITDAFIHDDDDDVVATYEKAEQVDVADHENNIIDIHNDDIDMAIVVDLYNDEVDNGDNVDVGMDITVAPNDVPA</sequence>
<dbReference type="Gene3D" id="3.90.1720.10">
    <property type="entry name" value="endopeptidase domain like (from Nostoc punctiforme)"/>
    <property type="match status" value="1"/>
</dbReference>
<keyword evidence="3" id="KW-1185">Reference proteome</keyword>
<dbReference type="PANTHER" id="PTHR46137">
    <property type="entry name" value="OS05G0310600 PROTEIN"/>
    <property type="match status" value="1"/>
</dbReference>
<gene>
    <name evidence="2" type="ORF">K7X08_026876</name>
</gene>
<dbReference type="OrthoDB" id="421951at2759"/>
<proteinExistence type="predicted"/>
<protein>
    <recommendedName>
        <fullName evidence="1">LRAT domain-containing protein</fullName>
    </recommendedName>
</protein>
<feature type="domain" description="LRAT" evidence="1">
    <location>
        <begin position="8"/>
        <end position="157"/>
    </location>
</feature>
<reference evidence="3" key="1">
    <citation type="journal article" date="2023" name="Proc. Natl. Acad. Sci. U.S.A.">
        <title>Genomic and structural basis for evolution of tropane alkaloid biosynthesis.</title>
        <authorList>
            <person name="Wanga Y.-J."/>
            <person name="Taina T."/>
            <person name="Yua J.-Y."/>
            <person name="Lia J."/>
            <person name="Xua B."/>
            <person name="Chenc J."/>
            <person name="D'Auriad J.C."/>
            <person name="Huanga J.-P."/>
            <person name="Huanga S.-X."/>
        </authorList>
    </citation>
    <scope>NUCLEOTIDE SEQUENCE [LARGE SCALE GENOMIC DNA]</scope>
    <source>
        <strain evidence="3">cv. KIB-2019</strain>
    </source>
</reference>
<name>A0A9Q1LBC6_9SOLA</name>
<evidence type="ECO:0000259" key="1">
    <source>
        <dbReference type="PROSITE" id="PS51934"/>
    </source>
</evidence>
<dbReference type="InterPro" id="IPR007053">
    <property type="entry name" value="LRAT_dom"/>
</dbReference>
<evidence type="ECO:0000313" key="3">
    <source>
        <dbReference type="Proteomes" id="UP001152561"/>
    </source>
</evidence>
<organism evidence="2 3">
    <name type="scientific">Anisodus acutangulus</name>
    <dbReference type="NCBI Taxonomy" id="402998"/>
    <lineage>
        <taxon>Eukaryota</taxon>
        <taxon>Viridiplantae</taxon>
        <taxon>Streptophyta</taxon>
        <taxon>Embryophyta</taxon>
        <taxon>Tracheophyta</taxon>
        <taxon>Spermatophyta</taxon>
        <taxon>Magnoliopsida</taxon>
        <taxon>eudicotyledons</taxon>
        <taxon>Gunneridae</taxon>
        <taxon>Pentapetalae</taxon>
        <taxon>asterids</taxon>
        <taxon>lamiids</taxon>
        <taxon>Solanales</taxon>
        <taxon>Solanaceae</taxon>
        <taxon>Solanoideae</taxon>
        <taxon>Hyoscyameae</taxon>
        <taxon>Anisodus</taxon>
    </lineage>
</organism>
<dbReference type="Pfam" id="PF04970">
    <property type="entry name" value="LRAT"/>
    <property type="match status" value="1"/>
</dbReference>
<dbReference type="PROSITE" id="PS51934">
    <property type="entry name" value="LRAT"/>
    <property type="match status" value="1"/>
</dbReference>
<accession>A0A9Q1LBC6</accession>
<comment type="caution">
    <text evidence="2">The sequence shown here is derived from an EMBL/GenBank/DDBJ whole genome shotgun (WGS) entry which is preliminary data.</text>
</comment>
<dbReference type="PANTHER" id="PTHR46137:SF15">
    <property type="entry name" value="LRAT DOMAIN-CONTAINING PROTEIN"/>
    <property type="match status" value="1"/>
</dbReference>
<dbReference type="AlphaFoldDB" id="A0A9Q1LBC6"/>